<evidence type="ECO:0000259" key="2">
    <source>
        <dbReference type="Pfam" id="PF01575"/>
    </source>
</evidence>
<dbReference type="PANTHER" id="PTHR10982">
    <property type="entry name" value="MALONYL COA-ACYL CARRIER PROTEIN TRANSACYLASE"/>
    <property type="match status" value="1"/>
</dbReference>
<comment type="caution">
    <text evidence="3">The sequence shown here is derived from an EMBL/GenBank/DDBJ whole genome shotgun (WGS) entry which is preliminary data.</text>
</comment>
<reference evidence="3 4" key="1">
    <citation type="journal article" date="2011" name="Int. J. Syst. Evol. Microbiol.">
        <title>Allobacillus halotolerans gen. nov., sp. nov. isolated from shrimp paste.</title>
        <authorList>
            <person name="Sheu S.Y."/>
            <person name="Arun A.B."/>
            <person name="Jiang S.R."/>
            <person name="Young C.C."/>
            <person name="Chen W.M."/>
        </authorList>
    </citation>
    <scope>NUCLEOTIDE SEQUENCE [LARGE SCALE GENOMIC DNA]</scope>
    <source>
        <strain evidence="3 4">LMG 24826</strain>
    </source>
</reference>
<dbReference type="Proteomes" id="UP000812672">
    <property type="component" value="Unassembled WGS sequence"/>
</dbReference>
<evidence type="ECO:0000256" key="1">
    <source>
        <dbReference type="ARBA" id="ARBA00022679"/>
    </source>
</evidence>
<sequence length="130" mass="14421">MSVFVDQELREITHPPITKEQLINYAHASGDKNPIHIDEEFAKNSSIGRVIAHGMISAGFLASHVDKIAKEPNRIKSYSSKFKSIVYPNDTVSTVVAEESVNGEEGYLQLQAKNQHGEVVTEAEAIIEMR</sequence>
<dbReference type="PANTHER" id="PTHR10982:SF21">
    <property type="entry name" value="FATTY ACID SYNTHASE SUBUNIT BETA"/>
    <property type="match status" value="1"/>
</dbReference>
<accession>A0ABS6GPG8</accession>
<proteinExistence type="predicted"/>
<dbReference type="EMBL" id="JAHLZF010000010">
    <property type="protein sequence ID" value="MBU6080968.1"/>
    <property type="molecule type" value="Genomic_DNA"/>
</dbReference>
<keyword evidence="4" id="KW-1185">Reference proteome</keyword>
<organism evidence="3 4">
    <name type="scientific">Allobacillus halotolerans</name>
    <dbReference type="NCBI Taxonomy" id="570278"/>
    <lineage>
        <taxon>Bacteria</taxon>
        <taxon>Bacillati</taxon>
        <taxon>Bacillota</taxon>
        <taxon>Bacilli</taxon>
        <taxon>Bacillales</taxon>
        <taxon>Bacillaceae</taxon>
        <taxon>Allobacillus</taxon>
    </lineage>
</organism>
<dbReference type="InterPro" id="IPR050830">
    <property type="entry name" value="Fungal_FAS"/>
</dbReference>
<dbReference type="InterPro" id="IPR002539">
    <property type="entry name" value="MaoC-like_dom"/>
</dbReference>
<gene>
    <name evidence="3" type="ORF">KQ486_08045</name>
</gene>
<name>A0ABS6GPG8_9BACI</name>
<keyword evidence="1" id="KW-0808">Transferase</keyword>
<dbReference type="Pfam" id="PF01575">
    <property type="entry name" value="MaoC_dehydratas"/>
    <property type="match status" value="1"/>
</dbReference>
<evidence type="ECO:0000313" key="4">
    <source>
        <dbReference type="Proteomes" id="UP000812672"/>
    </source>
</evidence>
<dbReference type="RefSeq" id="WP_216687314.1">
    <property type="nucleotide sequence ID" value="NZ_CAUPKR010000009.1"/>
</dbReference>
<evidence type="ECO:0000313" key="3">
    <source>
        <dbReference type="EMBL" id="MBU6080968.1"/>
    </source>
</evidence>
<feature type="domain" description="MaoC-like" evidence="2">
    <location>
        <begin position="6"/>
        <end position="102"/>
    </location>
</feature>
<protein>
    <submittedName>
        <fullName evidence="3">Dehydratase</fullName>
    </submittedName>
</protein>